<accession>A0ABT4G6U2</accession>
<dbReference type="Proteomes" id="UP001527099">
    <property type="component" value="Unassembled WGS sequence"/>
</dbReference>
<evidence type="ECO:0000313" key="2">
    <source>
        <dbReference type="Proteomes" id="UP001527099"/>
    </source>
</evidence>
<protein>
    <submittedName>
        <fullName evidence="1">Uncharacterized protein</fullName>
    </submittedName>
</protein>
<evidence type="ECO:0000313" key="1">
    <source>
        <dbReference type="EMBL" id="MCY9691869.1"/>
    </source>
</evidence>
<name>A0ABT4G6U2_9BACL</name>
<reference evidence="1 2" key="1">
    <citation type="submission" date="2022-05" db="EMBL/GenBank/DDBJ databases">
        <title>Genome Sequencing of Bee-Associated Microbes.</title>
        <authorList>
            <person name="Dunlap C."/>
        </authorList>
    </citation>
    <scope>NUCLEOTIDE SEQUENCE [LARGE SCALE GENOMIC DNA]</scope>
    <source>
        <strain evidence="1 2">NRRL B-14421</strain>
    </source>
</reference>
<sequence>QAANPLTPLHSAAEKSCTGVSLHFRCLRSSETAFSAFSGYKSAYSPVFSTERSFSGVSLHFRCLRSSETAFSAFSGCKSAYSPALSS</sequence>
<gene>
    <name evidence="1" type="ORF">M5X19_02860</name>
</gene>
<dbReference type="RefSeq" id="WP_268613573.1">
    <property type="nucleotide sequence ID" value="NZ_JAMDMX010000008.1"/>
</dbReference>
<keyword evidence="2" id="KW-1185">Reference proteome</keyword>
<organism evidence="1 2">
    <name type="scientific">Paenibacillus alginolyticus</name>
    <dbReference type="NCBI Taxonomy" id="59839"/>
    <lineage>
        <taxon>Bacteria</taxon>
        <taxon>Bacillati</taxon>
        <taxon>Bacillota</taxon>
        <taxon>Bacilli</taxon>
        <taxon>Bacillales</taxon>
        <taxon>Paenibacillaceae</taxon>
        <taxon>Paenibacillus</taxon>
    </lineage>
</organism>
<feature type="non-terminal residue" evidence="1">
    <location>
        <position position="1"/>
    </location>
</feature>
<proteinExistence type="predicted"/>
<comment type="caution">
    <text evidence="1">The sequence shown here is derived from an EMBL/GenBank/DDBJ whole genome shotgun (WGS) entry which is preliminary data.</text>
</comment>
<dbReference type="EMBL" id="JAMDMX010000008">
    <property type="protein sequence ID" value="MCY9691869.1"/>
    <property type="molecule type" value="Genomic_DNA"/>
</dbReference>